<accession>A0A4V4NF89</accession>
<dbReference type="Proteomes" id="UP000307173">
    <property type="component" value="Unassembled WGS sequence"/>
</dbReference>
<organism evidence="3 4">
    <name type="scientific">Pichia inconspicua</name>
    <dbReference type="NCBI Taxonomy" id="52247"/>
    <lineage>
        <taxon>Eukaryota</taxon>
        <taxon>Fungi</taxon>
        <taxon>Dikarya</taxon>
        <taxon>Ascomycota</taxon>
        <taxon>Saccharomycotina</taxon>
        <taxon>Pichiomycetes</taxon>
        <taxon>Pichiales</taxon>
        <taxon>Pichiaceae</taxon>
        <taxon>Pichia</taxon>
    </lineage>
</organism>
<dbReference type="Gene3D" id="1.10.287.1490">
    <property type="match status" value="2"/>
</dbReference>
<evidence type="ECO:0000313" key="4">
    <source>
        <dbReference type="Proteomes" id="UP000307173"/>
    </source>
</evidence>
<evidence type="ECO:0000256" key="2">
    <source>
        <dbReference type="SAM" id="MobiDB-lite"/>
    </source>
</evidence>
<evidence type="ECO:0000256" key="1">
    <source>
        <dbReference type="SAM" id="Coils"/>
    </source>
</evidence>
<gene>
    <name evidence="3" type="ORF">CANINC_004180</name>
</gene>
<dbReference type="EMBL" id="SELW01000643">
    <property type="protein sequence ID" value="TID16278.1"/>
    <property type="molecule type" value="Genomic_DNA"/>
</dbReference>
<feature type="coiled-coil region" evidence="1">
    <location>
        <begin position="199"/>
        <end position="569"/>
    </location>
</feature>
<feature type="coiled-coil region" evidence="1">
    <location>
        <begin position="607"/>
        <end position="761"/>
    </location>
</feature>
<dbReference type="OrthoDB" id="10255522at2759"/>
<keyword evidence="1" id="KW-0175">Coiled coil</keyword>
<feature type="coiled-coil region" evidence="1">
    <location>
        <begin position="791"/>
        <end position="825"/>
    </location>
</feature>
<dbReference type="STRING" id="52247.A0A4V4NF89"/>
<dbReference type="AlphaFoldDB" id="A0A4V4NF89"/>
<sequence>MPFTPNKKLSSPEFTPIGSKSTNLEPTNSISNISPLRFQRNREYKANNNHHYPLHRRKQRDDIDLIQSSSVASSVWDDDMLHDEKDVPTGKFSRLFGNNTNARDETGSTTKYGVLNTEINDDGNMIKEQGELVKKLQSENTNLRIEVLTLRRHMTGIPSDSMDLIEQNVLLNQELMKLKELVGERPDNTEELYEVHRDLSSMNEKYTQVLQEKDKLLRESFEKDSDLEKLRGQCAKYESEVFELKMELDELKQKQSSQHDERNEEEIGILEDEKLQLQRELEQLSKDYDDLEKENEQLKENVNSLQTQLDDIERDVDGDEVEELRHNVEELRKEKERQAKEHDSELRSKYLQYREKIDDMTQQLQEATRSLEDNDKELFEKEKDIEVLRKEVKQLSSDLDTMEMKNKLLEKQMKQAGSESEATRLLSEEVEKLYRKIESYEKQIHELTDELNKAEDELEYAKNVERENHDLEETVARLKAEVKRKDDELKNFEEKVEENDDESESESSYVDGILQLKDKFEEERAMHSEEVEKILKESEQVQNNLLAQIDELETSKEQLISDYDSLKYEYDLLLAKTNDVDVEELGRDLAKISLEYKRTLDERYNLAEMYEKEVSFLKKELKRVEESKTKENGINVESLYQKLDTLEKTVKELRDKKSELEKEVRELGDDKVKLVSENKELKKYVKRWEEVRTTLEVVEKERDKLRREIENLRSGEAEVLMKSNEVRNKVQLKEVSKQALIREYELKLAAKDEQYNAVVKEFNFMKDDLISRLKQMKSMIDEKNSAKIGVQLEWKNKYEEILRKLKLVEKEAEELRRELRNNEATTWYPPTPESPSRTRNVIPIGKYELLRVQKELLMLKYAEKSEKLSDLKFLVKYYTLENEYYSSIIESNRRILEDD</sequence>
<reference evidence="3 4" key="1">
    <citation type="journal article" date="2019" name="Front. Genet.">
        <title>Whole-Genome Sequencing of the Opportunistic Yeast Pathogen Candida inconspicua Uncovers Its Hybrid Origin.</title>
        <authorList>
            <person name="Mixao V."/>
            <person name="Hansen A.P."/>
            <person name="Saus E."/>
            <person name="Boekhout T."/>
            <person name="Lass-Florl C."/>
            <person name="Gabaldon T."/>
        </authorList>
    </citation>
    <scope>NUCLEOTIDE SEQUENCE [LARGE SCALE GENOMIC DNA]</scope>
    <source>
        <strain evidence="3 4">CBS 180</strain>
    </source>
</reference>
<feature type="compositionally biased region" description="Polar residues" evidence="2">
    <location>
        <begin position="7"/>
        <end position="34"/>
    </location>
</feature>
<evidence type="ECO:0008006" key="5">
    <source>
        <dbReference type="Google" id="ProtNLM"/>
    </source>
</evidence>
<feature type="region of interest" description="Disordered" evidence="2">
    <location>
        <begin position="1"/>
        <end position="37"/>
    </location>
</feature>
<name>A0A4V4NF89_9ASCO</name>
<keyword evidence="4" id="KW-1185">Reference proteome</keyword>
<feature type="coiled-coil region" evidence="1">
    <location>
        <begin position="126"/>
        <end position="153"/>
    </location>
</feature>
<comment type="caution">
    <text evidence="3">The sequence shown here is derived from an EMBL/GenBank/DDBJ whole genome shotgun (WGS) entry which is preliminary data.</text>
</comment>
<protein>
    <recommendedName>
        <fullName evidence="5">Centrosomin N-terminal motif 1 domain-containing protein</fullName>
    </recommendedName>
</protein>
<proteinExistence type="predicted"/>
<evidence type="ECO:0000313" key="3">
    <source>
        <dbReference type="EMBL" id="TID16278.1"/>
    </source>
</evidence>